<dbReference type="EMBL" id="CP039352">
    <property type="protein sequence ID" value="QCE04009.1"/>
    <property type="molecule type" value="Genomic_DNA"/>
</dbReference>
<dbReference type="Proteomes" id="UP000501690">
    <property type="component" value="Linkage Group LG8"/>
</dbReference>
<evidence type="ECO:0000313" key="1">
    <source>
        <dbReference type="EMBL" id="QCE04009.1"/>
    </source>
</evidence>
<dbReference type="AlphaFoldDB" id="A0A4D6MV80"/>
<gene>
    <name evidence="1" type="ORF">DEO72_LG8g2041</name>
</gene>
<accession>A0A4D6MV80</accession>
<protein>
    <submittedName>
        <fullName evidence="1">Uncharacterized protein</fullName>
    </submittedName>
</protein>
<name>A0A4D6MV80_VIGUN</name>
<proteinExistence type="predicted"/>
<keyword evidence="2" id="KW-1185">Reference proteome</keyword>
<sequence>MVANGVAVVVRQAWCAMEGAAALTTCSTVAAGGRPDGGCQGFQEKKLGLKMMTWNTLIGAMEGAAALTTCSTVAAGGRPDGGCQGFQEKKLGLKMMTWNTLIGSHACARINATWNVLIGMI</sequence>
<evidence type="ECO:0000313" key="2">
    <source>
        <dbReference type="Proteomes" id="UP000501690"/>
    </source>
</evidence>
<organism evidence="1 2">
    <name type="scientific">Vigna unguiculata</name>
    <name type="common">Cowpea</name>
    <dbReference type="NCBI Taxonomy" id="3917"/>
    <lineage>
        <taxon>Eukaryota</taxon>
        <taxon>Viridiplantae</taxon>
        <taxon>Streptophyta</taxon>
        <taxon>Embryophyta</taxon>
        <taxon>Tracheophyta</taxon>
        <taxon>Spermatophyta</taxon>
        <taxon>Magnoliopsida</taxon>
        <taxon>eudicotyledons</taxon>
        <taxon>Gunneridae</taxon>
        <taxon>Pentapetalae</taxon>
        <taxon>rosids</taxon>
        <taxon>fabids</taxon>
        <taxon>Fabales</taxon>
        <taxon>Fabaceae</taxon>
        <taxon>Papilionoideae</taxon>
        <taxon>50 kb inversion clade</taxon>
        <taxon>NPAAA clade</taxon>
        <taxon>indigoferoid/millettioid clade</taxon>
        <taxon>Phaseoleae</taxon>
        <taxon>Vigna</taxon>
    </lineage>
</organism>
<reference evidence="1 2" key="1">
    <citation type="submission" date="2019-04" db="EMBL/GenBank/DDBJ databases">
        <title>An improved genome assembly and genetic linkage map for asparagus bean, Vigna unguiculata ssp. sesquipedialis.</title>
        <authorList>
            <person name="Xia Q."/>
            <person name="Zhang R."/>
            <person name="Dong Y."/>
        </authorList>
    </citation>
    <scope>NUCLEOTIDE SEQUENCE [LARGE SCALE GENOMIC DNA]</scope>
    <source>
        <tissue evidence="1">Leaf</tissue>
    </source>
</reference>